<dbReference type="FunFam" id="4.10.60.10:FF:000005">
    <property type="entry name" value="E3 ubiquitin-protein ligase RBBP6"/>
    <property type="match status" value="1"/>
</dbReference>
<keyword evidence="4 7" id="KW-0863">Zinc-finger</keyword>
<accession>A0A0D7AF67</accession>
<dbReference type="AlphaFoldDB" id="A0A0D7AF67"/>
<evidence type="ECO:0000259" key="10">
    <source>
        <dbReference type="PROSITE" id="PS51282"/>
    </source>
</evidence>
<dbReference type="SMART" id="SM01180">
    <property type="entry name" value="DWNN"/>
    <property type="match status" value="1"/>
</dbReference>
<evidence type="ECO:0000313" key="11">
    <source>
        <dbReference type="EMBL" id="KIY49977.1"/>
    </source>
</evidence>
<dbReference type="EMBL" id="KN881696">
    <property type="protein sequence ID" value="KIY49981.1"/>
    <property type="molecule type" value="Genomic_DNA"/>
</dbReference>
<dbReference type="GO" id="GO:0061630">
    <property type="term" value="F:ubiquitin protein ligase activity"/>
    <property type="evidence" value="ECO:0007669"/>
    <property type="project" value="InterPro"/>
</dbReference>
<proteinExistence type="predicted"/>
<dbReference type="PANTHER" id="PTHR15439">
    <property type="entry name" value="RETINOBLASTOMA-BINDING PROTEIN 6"/>
    <property type="match status" value="1"/>
</dbReference>
<reference evidence="12 13" key="1">
    <citation type="journal article" date="2015" name="Fungal Genet. Biol.">
        <title>Evolution of novel wood decay mechanisms in Agaricales revealed by the genome sequences of Fistulina hepatica and Cylindrobasidium torrendii.</title>
        <authorList>
            <person name="Floudas D."/>
            <person name="Held B.W."/>
            <person name="Riley R."/>
            <person name="Nagy L.G."/>
            <person name="Koehler G."/>
            <person name="Ransdell A.S."/>
            <person name="Younus H."/>
            <person name="Chow J."/>
            <person name="Chiniquy J."/>
            <person name="Lipzen A."/>
            <person name="Tritt A."/>
            <person name="Sun H."/>
            <person name="Haridas S."/>
            <person name="LaButti K."/>
            <person name="Ohm R.A."/>
            <person name="Kues U."/>
            <person name="Blanchette R.A."/>
            <person name="Grigoriev I.V."/>
            <person name="Minto R.E."/>
            <person name="Hibbett D.S."/>
        </authorList>
    </citation>
    <scope>NUCLEOTIDE SEQUENCE [LARGE SCALE GENOMIC DNA]</scope>
    <source>
        <strain evidence="12 13">ATCC 64428</strain>
    </source>
</reference>
<keyword evidence="5" id="KW-0862">Zinc</keyword>
<feature type="region of interest" description="Disordered" evidence="8">
    <location>
        <begin position="391"/>
        <end position="424"/>
    </location>
</feature>
<feature type="compositionally biased region" description="Basic and acidic residues" evidence="8">
    <location>
        <begin position="118"/>
        <end position="127"/>
    </location>
</feature>
<keyword evidence="2" id="KW-0507">mRNA processing</keyword>
<dbReference type="OrthoDB" id="106784at2759"/>
<dbReference type="Pfam" id="PF13696">
    <property type="entry name" value="zf-CCHC_2"/>
    <property type="match status" value="1"/>
</dbReference>
<evidence type="ECO:0000256" key="3">
    <source>
        <dbReference type="ARBA" id="ARBA00022723"/>
    </source>
</evidence>
<dbReference type="GO" id="GO:0016567">
    <property type="term" value="P:protein ubiquitination"/>
    <property type="evidence" value="ECO:0007669"/>
    <property type="project" value="InterPro"/>
</dbReference>
<evidence type="ECO:0000256" key="4">
    <source>
        <dbReference type="ARBA" id="ARBA00022771"/>
    </source>
</evidence>
<feature type="compositionally biased region" description="Polar residues" evidence="8">
    <location>
        <begin position="536"/>
        <end position="548"/>
    </location>
</feature>
<feature type="domain" description="DWNN" evidence="10">
    <location>
        <begin position="5"/>
        <end position="78"/>
    </location>
</feature>
<feature type="domain" description="CCHC-type" evidence="9">
    <location>
        <begin position="224"/>
        <end position="238"/>
    </location>
</feature>
<dbReference type="PROSITE" id="PS50158">
    <property type="entry name" value="ZF_CCHC"/>
    <property type="match status" value="1"/>
</dbReference>
<dbReference type="Gene3D" id="3.30.40.10">
    <property type="entry name" value="Zinc/RING finger domain, C3HC4 (zinc finger)"/>
    <property type="match status" value="1"/>
</dbReference>
<dbReference type="Gene3D" id="4.10.60.10">
    <property type="entry name" value="Zinc finger, CCHC-type"/>
    <property type="match status" value="1"/>
</dbReference>
<dbReference type="GO" id="GO:0006397">
    <property type="term" value="P:mRNA processing"/>
    <property type="evidence" value="ECO:0007669"/>
    <property type="project" value="UniProtKB-KW"/>
</dbReference>
<feature type="compositionally biased region" description="Polar residues" evidence="8">
    <location>
        <begin position="415"/>
        <end position="424"/>
    </location>
</feature>
<evidence type="ECO:0000256" key="2">
    <source>
        <dbReference type="ARBA" id="ARBA00022664"/>
    </source>
</evidence>
<dbReference type="InterPro" id="IPR001878">
    <property type="entry name" value="Znf_CCHC"/>
</dbReference>
<dbReference type="InterPro" id="IPR013083">
    <property type="entry name" value="Znf_RING/FYVE/PHD"/>
</dbReference>
<keyword evidence="6" id="KW-0539">Nucleus</keyword>
<dbReference type="PANTHER" id="PTHR15439:SF0">
    <property type="entry name" value="CELL DIVISION CYCLE AND APOPTOSIS REGULATOR PROTEIN 1-RELATED"/>
    <property type="match status" value="1"/>
</dbReference>
<dbReference type="GO" id="GO:0003676">
    <property type="term" value="F:nucleic acid binding"/>
    <property type="evidence" value="ECO:0007669"/>
    <property type="project" value="InterPro"/>
</dbReference>
<evidence type="ECO:0000256" key="8">
    <source>
        <dbReference type="SAM" id="MobiDB-lite"/>
    </source>
</evidence>
<evidence type="ECO:0000259" key="9">
    <source>
        <dbReference type="PROSITE" id="PS50158"/>
    </source>
</evidence>
<name>A0A0D7AF67_9AGAR</name>
<evidence type="ECO:0000256" key="6">
    <source>
        <dbReference type="ARBA" id="ARBA00023242"/>
    </source>
</evidence>
<dbReference type="GO" id="GO:0008270">
    <property type="term" value="F:zinc ion binding"/>
    <property type="evidence" value="ECO:0007669"/>
    <property type="project" value="UniProtKB-KW"/>
</dbReference>
<organism evidence="12 13">
    <name type="scientific">Fistulina hepatica ATCC 64428</name>
    <dbReference type="NCBI Taxonomy" id="1128425"/>
    <lineage>
        <taxon>Eukaryota</taxon>
        <taxon>Fungi</taxon>
        <taxon>Dikarya</taxon>
        <taxon>Basidiomycota</taxon>
        <taxon>Agaricomycotina</taxon>
        <taxon>Agaricomycetes</taxon>
        <taxon>Agaricomycetidae</taxon>
        <taxon>Agaricales</taxon>
        <taxon>Fistulinaceae</taxon>
        <taxon>Fistulina</taxon>
    </lineage>
</organism>
<dbReference type="SUPFAM" id="SSF57756">
    <property type="entry name" value="Retrovirus zinc finger-like domains"/>
    <property type="match status" value="1"/>
</dbReference>
<feature type="compositionally biased region" description="Basic and acidic residues" evidence="8">
    <location>
        <begin position="576"/>
        <end position="585"/>
    </location>
</feature>
<dbReference type="InterPro" id="IPR036875">
    <property type="entry name" value="Znf_CCHC_sf"/>
</dbReference>
<evidence type="ECO:0000256" key="5">
    <source>
        <dbReference type="ARBA" id="ARBA00022833"/>
    </source>
</evidence>
<evidence type="ECO:0000313" key="13">
    <source>
        <dbReference type="Proteomes" id="UP000054144"/>
    </source>
</evidence>
<evidence type="ECO:0000313" key="12">
    <source>
        <dbReference type="EMBL" id="KIY49981.1"/>
    </source>
</evidence>
<dbReference type="GO" id="GO:0005634">
    <property type="term" value="C:nucleus"/>
    <property type="evidence" value="ECO:0007669"/>
    <property type="project" value="UniProtKB-SubCell"/>
</dbReference>
<gene>
    <name evidence="12" type="ORF">FISHEDRAFT_40286</name>
    <name evidence="11" type="ORF">FISHEDRAFT_40306</name>
</gene>
<keyword evidence="3" id="KW-0479">Metal-binding</keyword>
<dbReference type="CDD" id="cd16620">
    <property type="entry name" value="vRING-HC-C4C4_RBBP6"/>
    <property type="match status" value="1"/>
</dbReference>
<dbReference type="PROSITE" id="PS51282">
    <property type="entry name" value="DWNN"/>
    <property type="match status" value="1"/>
</dbReference>
<dbReference type="InterPro" id="IPR014891">
    <property type="entry name" value="DWNN_domain"/>
</dbReference>
<feature type="region of interest" description="Disordered" evidence="8">
    <location>
        <begin position="118"/>
        <end position="138"/>
    </location>
</feature>
<dbReference type="Pfam" id="PF08783">
    <property type="entry name" value="DWNN"/>
    <property type="match status" value="1"/>
</dbReference>
<dbReference type="GO" id="GO:0006511">
    <property type="term" value="P:ubiquitin-dependent protein catabolic process"/>
    <property type="evidence" value="ECO:0007669"/>
    <property type="project" value="TreeGrafter"/>
</dbReference>
<dbReference type="SUPFAM" id="SSF57850">
    <property type="entry name" value="RING/U-box"/>
    <property type="match status" value="1"/>
</dbReference>
<sequence length="585" mass="64820">MTSSVFYRFLHRKDESRITFDGTGVSVFDLKREIILANNMGKANDFELVILDGTNKQEYADDSLIIPRSSTVLVKRIPSRSGRGKVSMYIAGVNPVTPTSETIHKGGGVNWHKGSMSKRFDGKDEPSKSVTPAPLPIKSNVTEDDEAAAMAAMFQAQTQNWEETQEKMSQLVLLFKSPICVLYINAQKIYTSSRGTGFPGRGGKPHFAQAFQQSDKPLPSSYVCYRCGQRGHWIKDCPTNNDRNYDNRPRIKRTTGIPRSMLKVIENPDSAQLAQGLMVTPEGGYVVAQPDSAAWQKQASRTRGLTAAEVRERPPKDTSLACPIDGQLFRDAMQTPCCHASYCEECIQTHLVEHDFTCPQCGEKVPSLDKLIVDNSARDKVTSYIEQAIEESKEGAEEAVPVEAPKVEDKETPAADSSNTDPSQQAFYNEAAAMGMDIQMMVDSIPQLQAQISQVSVMLQNSSLPPQVRQQTEMQYQRLQMELAQAQTFASLANSVSAFTQPDQGALPGLNALPNMGSMNMAMNPMMMPQGGWNAQFPNQQPAGQDSAYQRLPVNNRRRNLKRERPSDFLDGTGDPEGKAPRYWE</sequence>
<dbReference type="Gene3D" id="3.10.20.90">
    <property type="entry name" value="Phosphatidylinositol 3-kinase Catalytic Subunit, Chain A, domain 1"/>
    <property type="match status" value="1"/>
</dbReference>
<protein>
    <submittedName>
        <fullName evidence="12">DWNN-domain-containing protein</fullName>
    </submittedName>
</protein>
<comment type="subcellular location">
    <subcellularLocation>
        <location evidence="1">Nucleus</location>
    </subcellularLocation>
</comment>
<dbReference type="SMART" id="SM00343">
    <property type="entry name" value="ZnF_C2HC"/>
    <property type="match status" value="1"/>
</dbReference>
<keyword evidence="13" id="KW-1185">Reference proteome</keyword>
<dbReference type="InterPro" id="IPR033489">
    <property type="entry name" value="RBBP6"/>
</dbReference>
<dbReference type="Proteomes" id="UP000054144">
    <property type="component" value="Unassembled WGS sequence"/>
</dbReference>
<dbReference type="EMBL" id="KN881696">
    <property type="protein sequence ID" value="KIY49977.1"/>
    <property type="molecule type" value="Genomic_DNA"/>
</dbReference>
<dbReference type="InterPro" id="IPR025829">
    <property type="entry name" value="Zn_knuckle_CX2CX3GHX4C"/>
</dbReference>
<feature type="region of interest" description="Disordered" evidence="8">
    <location>
        <begin position="532"/>
        <end position="585"/>
    </location>
</feature>
<evidence type="ECO:0000256" key="7">
    <source>
        <dbReference type="PROSITE-ProRule" id="PRU00047"/>
    </source>
</evidence>
<evidence type="ECO:0000256" key="1">
    <source>
        <dbReference type="ARBA" id="ARBA00004123"/>
    </source>
</evidence>